<organism evidence="1 2">
    <name type="scientific">Agrilactobacillus yilanensis</name>
    <dbReference type="NCBI Taxonomy" id="2485997"/>
    <lineage>
        <taxon>Bacteria</taxon>
        <taxon>Bacillati</taxon>
        <taxon>Bacillota</taxon>
        <taxon>Bacilli</taxon>
        <taxon>Lactobacillales</taxon>
        <taxon>Lactobacillaceae</taxon>
        <taxon>Agrilactobacillus</taxon>
    </lineage>
</organism>
<gene>
    <name evidence="1" type="ORF">ACFQ5M_00045</name>
</gene>
<protein>
    <submittedName>
        <fullName evidence="1">Sce7725 family protein</fullName>
    </submittedName>
</protein>
<evidence type="ECO:0000313" key="2">
    <source>
        <dbReference type="Proteomes" id="UP001597267"/>
    </source>
</evidence>
<accession>A0ABW4J5D9</accession>
<keyword evidence="2" id="KW-1185">Reference proteome</keyword>
<dbReference type="NCBIfam" id="NF033831">
    <property type="entry name" value="sce7725_fam"/>
    <property type="match status" value="1"/>
</dbReference>
<proteinExistence type="predicted"/>
<comment type="caution">
    <text evidence="1">The sequence shown here is derived from an EMBL/GenBank/DDBJ whole genome shotgun (WGS) entry which is preliminary data.</text>
</comment>
<dbReference type="EMBL" id="JBHTOP010000001">
    <property type="protein sequence ID" value="MFD1670480.1"/>
    <property type="molecule type" value="Genomic_DNA"/>
</dbReference>
<evidence type="ECO:0000313" key="1">
    <source>
        <dbReference type="EMBL" id="MFD1670480.1"/>
    </source>
</evidence>
<name>A0ABW4J5D9_9LACO</name>
<dbReference type="Proteomes" id="UP001597267">
    <property type="component" value="Unassembled WGS sequence"/>
</dbReference>
<reference evidence="2" key="1">
    <citation type="journal article" date="2019" name="Int. J. Syst. Evol. Microbiol.">
        <title>The Global Catalogue of Microorganisms (GCM) 10K type strain sequencing project: providing services to taxonomists for standard genome sequencing and annotation.</title>
        <authorList>
            <consortium name="The Broad Institute Genomics Platform"/>
            <consortium name="The Broad Institute Genome Sequencing Center for Infectious Disease"/>
            <person name="Wu L."/>
            <person name="Ma J."/>
        </authorList>
    </citation>
    <scope>NUCLEOTIDE SEQUENCE [LARGE SCALE GENOMIC DNA]</scope>
    <source>
        <strain evidence="2">CCM 8896</strain>
    </source>
</reference>
<sequence>MTYSYMPLLRGRQFDLLALQTVLSTKPTHLWPLIEPVKDSSTLVKTLRLWLQQKQPIGLILNASVSDYALLGHKQHPIPPKILADPNLWQFAFFDSSFSKDYFTKTTHCGLICHHYRYFVQHLAQLSTLAIDCLIIPNEARFLVLAQQLPYPVIPLSDPFQREDDLPAYQTHLDELFTWQHALGQLVPKAIGFSDYSIMGRYYSEYGKPQTTQGLQLIYPDASGALRIHHFISFDDGKMGHQKEKFLDLLQQLRHFVAQQPQNNWLTPALKQLLYLHELDKNPGFGTVKKLLLTHHFELLDQILSSY</sequence>
<dbReference type="RefSeq" id="WP_125714542.1">
    <property type="nucleotide sequence ID" value="NZ_JBHTOP010000001.1"/>
</dbReference>
<dbReference type="InterPro" id="IPR047727">
    <property type="entry name" value="Sce7725-like"/>
</dbReference>